<proteinExistence type="predicted"/>
<comment type="caution">
    <text evidence="2">The sequence shown here is derived from an EMBL/GenBank/DDBJ whole genome shotgun (WGS) entry which is preliminary data.</text>
</comment>
<evidence type="ECO:0000313" key="2">
    <source>
        <dbReference type="EMBL" id="KKL71517.1"/>
    </source>
</evidence>
<keyword evidence="1" id="KW-0472">Membrane</keyword>
<evidence type="ECO:0000256" key="1">
    <source>
        <dbReference type="SAM" id="Phobius"/>
    </source>
</evidence>
<feature type="transmembrane region" description="Helical" evidence="1">
    <location>
        <begin position="102"/>
        <end position="123"/>
    </location>
</feature>
<dbReference type="AlphaFoldDB" id="A0A0F9H8N5"/>
<accession>A0A0F9H8N5</accession>
<keyword evidence="1" id="KW-1133">Transmembrane helix</keyword>
<reference evidence="2" key="1">
    <citation type="journal article" date="2015" name="Nature">
        <title>Complex archaea that bridge the gap between prokaryotes and eukaryotes.</title>
        <authorList>
            <person name="Spang A."/>
            <person name="Saw J.H."/>
            <person name="Jorgensen S.L."/>
            <person name="Zaremba-Niedzwiedzka K."/>
            <person name="Martijn J."/>
            <person name="Lind A.E."/>
            <person name="van Eijk R."/>
            <person name="Schleper C."/>
            <person name="Guy L."/>
            <person name="Ettema T.J."/>
        </authorList>
    </citation>
    <scope>NUCLEOTIDE SEQUENCE</scope>
</reference>
<gene>
    <name evidence="2" type="ORF">LCGC14_2094120</name>
</gene>
<protein>
    <submittedName>
        <fullName evidence="2">Uncharacterized protein</fullName>
    </submittedName>
</protein>
<name>A0A0F9H8N5_9ZZZZ</name>
<keyword evidence="1" id="KW-0812">Transmembrane</keyword>
<sequence length="176" mass="20737">MYSEFWANVRRAEDTSWKIFVSYSVFVGVISFLYEYNMAPLLILCLIVLFTTIAIAISLNANLWFVRNMYLISLSESVFEPFEIIPRKWVPLRDLKFLNSEIWMIHIVLNTIIGGFLSAFFSIQLTIFSFEFWVSMIILIACIISIILYWRHLSKQFTDLKKELPVQSTIKKIEIK</sequence>
<feature type="transmembrane region" description="Helical" evidence="1">
    <location>
        <begin position="41"/>
        <end position="65"/>
    </location>
</feature>
<feature type="transmembrane region" description="Helical" evidence="1">
    <location>
        <begin position="15"/>
        <end position="34"/>
    </location>
</feature>
<feature type="transmembrane region" description="Helical" evidence="1">
    <location>
        <begin position="130"/>
        <end position="150"/>
    </location>
</feature>
<organism evidence="2">
    <name type="scientific">marine sediment metagenome</name>
    <dbReference type="NCBI Taxonomy" id="412755"/>
    <lineage>
        <taxon>unclassified sequences</taxon>
        <taxon>metagenomes</taxon>
        <taxon>ecological metagenomes</taxon>
    </lineage>
</organism>
<dbReference type="EMBL" id="LAZR01025568">
    <property type="protein sequence ID" value="KKL71517.1"/>
    <property type="molecule type" value="Genomic_DNA"/>
</dbReference>